<dbReference type="RefSeq" id="WP_144989150.1">
    <property type="nucleotide sequence ID" value="NZ_VNJK01000001.1"/>
</dbReference>
<dbReference type="Proteomes" id="UP000318102">
    <property type="component" value="Unassembled WGS sequence"/>
</dbReference>
<protein>
    <recommendedName>
        <fullName evidence="3">Phage tail assembly protein</fullName>
    </recommendedName>
</protein>
<sequence length="101" mass="11272">MSTVINYDLRSPVKLNGERIEKVSLDFDSLTAADLIEIDNIFTRANESTTIDQALAVREYSKHYQILTAARAAGLPFEFADKVKGKDFVVLTVNAQNFFLG</sequence>
<dbReference type="OrthoDB" id="2627617at2"/>
<name>A0A559IZJ4_9BACL</name>
<keyword evidence="2" id="KW-1185">Reference proteome</keyword>
<evidence type="ECO:0000313" key="2">
    <source>
        <dbReference type="Proteomes" id="UP000318102"/>
    </source>
</evidence>
<reference evidence="1 2" key="1">
    <citation type="submission" date="2019-07" db="EMBL/GenBank/DDBJ databases">
        <authorList>
            <person name="Kim J."/>
        </authorList>
    </citation>
    <scope>NUCLEOTIDE SEQUENCE [LARGE SCALE GENOMIC DNA]</scope>
    <source>
        <strain evidence="1 2">N4</strain>
    </source>
</reference>
<dbReference type="EMBL" id="VNJK01000001">
    <property type="protein sequence ID" value="TVX93048.1"/>
    <property type="molecule type" value="Genomic_DNA"/>
</dbReference>
<accession>A0A559IZJ4</accession>
<organism evidence="1 2">
    <name type="scientific">Paenibacillus agilis</name>
    <dbReference type="NCBI Taxonomy" id="3020863"/>
    <lineage>
        <taxon>Bacteria</taxon>
        <taxon>Bacillati</taxon>
        <taxon>Bacillota</taxon>
        <taxon>Bacilli</taxon>
        <taxon>Bacillales</taxon>
        <taxon>Paenibacillaceae</taxon>
        <taxon>Paenibacillus</taxon>
    </lineage>
</organism>
<evidence type="ECO:0008006" key="3">
    <source>
        <dbReference type="Google" id="ProtNLM"/>
    </source>
</evidence>
<evidence type="ECO:0000313" key="1">
    <source>
        <dbReference type="EMBL" id="TVX93048.1"/>
    </source>
</evidence>
<gene>
    <name evidence="1" type="ORF">FPZ44_08235</name>
</gene>
<dbReference type="AlphaFoldDB" id="A0A559IZJ4"/>
<comment type="caution">
    <text evidence="1">The sequence shown here is derived from an EMBL/GenBank/DDBJ whole genome shotgun (WGS) entry which is preliminary data.</text>
</comment>
<proteinExistence type="predicted"/>